<keyword evidence="2" id="KW-1185">Reference proteome</keyword>
<accession>A0AA39U4B6</accession>
<proteinExistence type="predicted"/>
<dbReference type="AlphaFoldDB" id="A0AA39U4B6"/>
<evidence type="ECO:0000313" key="1">
    <source>
        <dbReference type="EMBL" id="KAK0470444.1"/>
    </source>
</evidence>
<dbReference type="InterPro" id="IPR032675">
    <property type="entry name" value="LRR_dom_sf"/>
</dbReference>
<dbReference type="Proteomes" id="UP001175211">
    <property type="component" value="Unassembled WGS sequence"/>
</dbReference>
<evidence type="ECO:0000313" key="2">
    <source>
        <dbReference type="Proteomes" id="UP001175211"/>
    </source>
</evidence>
<dbReference type="SUPFAM" id="SSF52047">
    <property type="entry name" value="RNI-like"/>
    <property type="match status" value="1"/>
</dbReference>
<dbReference type="Gene3D" id="3.80.10.10">
    <property type="entry name" value="Ribonuclease Inhibitor"/>
    <property type="match status" value="1"/>
</dbReference>
<gene>
    <name evidence="1" type="ORF">EV420DRAFT_1634866</name>
</gene>
<reference evidence="1" key="1">
    <citation type="submission" date="2023-06" db="EMBL/GenBank/DDBJ databases">
        <authorList>
            <consortium name="Lawrence Berkeley National Laboratory"/>
            <person name="Ahrendt S."/>
            <person name="Sahu N."/>
            <person name="Indic B."/>
            <person name="Wong-Bajracharya J."/>
            <person name="Merenyi Z."/>
            <person name="Ke H.-M."/>
            <person name="Monk M."/>
            <person name="Kocsube S."/>
            <person name="Drula E."/>
            <person name="Lipzen A."/>
            <person name="Balint B."/>
            <person name="Henrissat B."/>
            <person name="Andreopoulos B."/>
            <person name="Martin F.M."/>
            <person name="Harder C.B."/>
            <person name="Rigling D."/>
            <person name="Ford K.L."/>
            <person name="Foster G.D."/>
            <person name="Pangilinan J."/>
            <person name="Papanicolaou A."/>
            <person name="Barry K."/>
            <person name="LaButti K."/>
            <person name="Viragh M."/>
            <person name="Koriabine M."/>
            <person name="Yan M."/>
            <person name="Riley R."/>
            <person name="Champramary S."/>
            <person name="Plett K.L."/>
            <person name="Tsai I.J."/>
            <person name="Slot J."/>
            <person name="Sipos G."/>
            <person name="Plett J."/>
            <person name="Nagy L.G."/>
            <person name="Grigoriev I.V."/>
        </authorList>
    </citation>
    <scope>NUCLEOTIDE SEQUENCE</scope>
    <source>
        <strain evidence="1">CCBAS 213</strain>
    </source>
</reference>
<sequence length="558" mass="61894">MASKSPRPGRVGRQRKTALAVDTHLGSYDRTDPFRAFSVLAGLLGSLASRLGGCQYKLTPEEHKLSLHLLTIVEPYIGCGASSERTLITRQPTEILDAIVFHIDDKRDLVALAVSCRRMHGVVVPRHLDYRVVRCKVSSISVWNHLIVNRSLARNVRRLEILDERASGEAVRIPGGVVGTDTDLESTDDELGMHEKQERFLVSALARMSALRSFVWSCNHSPISIDNVWPTLLKCQTLSEVEINDNMIFGPTSDSGEDSRAARSLVLPSVKTASFQSTKHIYGSCQNPELGRIKDMLNYCPNLEDLNISYARPRPPFAAYIPADELFLYGRWPSLTTLTLTNLRGASDAASTFLSSHPSLEVLNLDITPITLYPNSLPRLRELTAHKDVVTAILECGPHPLETIKGVRLSGPCDAFLSSLKRFGGSVKRVELEGWSDMDDIRRLVESAPTLSWLDTGKKLSGGQNSGGVVEWANVLAGLTELVAFHGVKFFYEASALVSATSMADRSRFRKNDEIASLLAWKCGKLRRVDHWEDGSGKVVVLVRERDGVKWEVRRVRQ</sequence>
<dbReference type="RefSeq" id="XP_060340237.1">
    <property type="nucleotide sequence ID" value="XM_060476380.1"/>
</dbReference>
<dbReference type="GeneID" id="85359928"/>
<organism evidence="1 2">
    <name type="scientific">Armillaria tabescens</name>
    <name type="common">Ringless honey mushroom</name>
    <name type="synonym">Agaricus tabescens</name>
    <dbReference type="NCBI Taxonomy" id="1929756"/>
    <lineage>
        <taxon>Eukaryota</taxon>
        <taxon>Fungi</taxon>
        <taxon>Dikarya</taxon>
        <taxon>Basidiomycota</taxon>
        <taxon>Agaricomycotina</taxon>
        <taxon>Agaricomycetes</taxon>
        <taxon>Agaricomycetidae</taxon>
        <taxon>Agaricales</taxon>
        <taxon>Marasmiineae</taxon>
        <taxon>Physalacriaceae</taxon>
        <taxon>Desarmillaria</taxon>
    </lineage>
</organism>
<dbReference type="EMBL" id="JAUEPS010000001">
    <property type="protein sequence ID" value="KAK0470444.1"/>
    <property type="molecule type" value="Genomic_DNA"/>
</dbReference>
<evidence type="ECO:0008006" key="3">
    <source>
        <dbReference type="Google" id="ProtNLM"/>
    </source>
</evidence>
<name>A0AA39U4B6_ARMTA</name>
<protein>
    <recommendedName>
        <fullName evidence="3">F-box domain-containing protein</fullName>
    </recommendedName>
</protein>
<comment type="caution">
    <text evidence="1">The sequence shown here is derived from an EMBL/GenBank/DDBJ whole genome shotgun (WGS) entry which is preliminary data.</text>
</comment>